<accession>G7PHD2</accession>
<protein>
    <submittedName>
        <fullName evidence="1">Uncharacterized protein</fullName>
    </submittedName>
</protein>
<organism>
    <name type="scientific">Macaca fascicularis</name>
    <name type="common">Crab-eating macaque</name>
    <name type="synonym">Cynomolgus monkey</name>
    <dbReference type="NCBI Taxonomy" id="9541"/>
    <lineage>
        <taxon>Eukaryota</taxon>
        <taxon>Metazoa</taxon>
        <taxon>Chordata</taxon>
        <taxon>Craniata</taxon>
        <taxon>Vertebrata</taxon>
        <taxon>Euteleostomi</taxon>
        <taxon>Mammalia</taxon>
        <taxon>Eutheria</taxon>
        <taxon>Euarchontoglires</taxon>
        <taxon>Primates</taxon>
        <taxon>Haplorrhini</taxon>
        <taxon>Catarrhini</taxon>
        <taxon>Cercopithecidae</taxon>
        <taxon>Cercopithecinae</taxon>
        <taxon>Macaca</taxon>
    </lineage>
</organism>
<dbReference type="Proteomes" id="UP000009130">
    <property type="component" value="Chromosome 10"/>
</dbReference>
<feature type="non-terminal residue" evidence="1">
    <location>
        <position position="46"/>
    </location>
</feature>
<dbReference type="EMBL" id="CM001285">
    <property type="protein sequence ID" value="EHH65688.1"/>
    <property type="molecule type" value="Genomic_DNA"/>
</dbReference>
<dbReference type="AlphaFoldDB" id="G7PHD2"/>
<name>G7PHD2_MACFA</name>
<gene>
    <name evidence="1" type="ORF">EGM_02502</name>
</gene>
<feature type="non-terminal residue" evidence="1">
    <location>
        <position position="1"/>
    </location>
</feature>
<reference evidence="1" key="1">
    <citation type="journal article" date="2011" name="Nat. Biotechnol.">
        <title>Genome sequencing and comparison of two nonhuman primate animal models, the cynomolgus and Chinese rhesus macaques.</title>
        <authorList>
            <person name="Yan G."/>
            <person name="Zhang G."/>
            <person name="Fang X."/>
            <person name="Zhang Y."/>
            <person name="Li C."/>
            <person name="Ling F."/>
            <person name="Cooper D.N."/>
            <person name="Li Q."/>
            <person name="Li Y."/>
            <person name="van Gool A.J."/>
            <person name="Du H."/>
            <person name="Chen J."/>
            <person name="Chen R."/>
            <person name="Zhang P."/>
            <person name="Huang Z."/>
            <person name="Thompson J.R."/>
            <person name="Meng Y."/>
            <person name="Bai Y."/>
            <person name="Wang J."/>
            <person name="Zhuo M."/>
            <person name="Wang T."/>
            <person name="Huang Y."/>
            <person name="Wei L."/>
            <person name="Li J."/>
            <person name="Wang Z."/>
            <person name="Hu H."/>
            <person name="Yang P."/>
            <person name="Le L."/>
            <person name="Stenson P.D."/>
            <person name="Li B."/>
            <person name="Liu X."/>
            <person name="Ball E.V."/>
            <person name="An N."/>
            <person name="Huang Q."/>
            <person name="Zhang Y."/>
            <person name="Fan W."/>
            <person name="Zhang X."/>
            <person name="Li Y."/>
            <person name="Wang W."/>
            <person name="Katze M.G."/>
            <person name="Su B."/>
            <person name="Nielsen R."/>
            <person name="Yang H."/>
            <person name="Wang J."/>
            <person name="Wang X."/>
            <person name="Wang J."/>
        </authorList>
    </citation>
    <scope>NUCLEOTIDE SEQUENCE [LARGE SCALE GENOMIC DNA]</scope>
    <source>
        <strain evidence="1">CE-4</strain>
    </source>
</reference>
<proteinExistence type="predicted"/>
<sequence length="46" mass="4966">SRCHQGQWPQLPPSQLHWGLGVGASQGAFLYEPESQCVLFGGGTRP</sequence>
<evidence type="ECO:0000313" key="1">
    <source>
        <dbReference type="EMBL" id="EHH65688.1"/>
    </source>
</evidence>